<dbReference type="GO" id="GO:0009432">
    <property type="term" value="P:SOS response"/>
    <property type="evidence" value="ECO:0007669"/>
    <property type="project" value="UniProtKB-KW"/>
</dbReference>
<dbReference type="Proteomes" id="UP000288603">
    <property type="component" value="Unassembled WGS sequence"/>
</dbReference>
<dbReference type="AlphaFoldDB" id="A0A3S4A2M9"/>
<dbReference type="PANTHER" id="PTHR32182">
    <property type="entry name" value="DNA REPLICATION AND REPAIR PROTEIN RECF"/>
    <property type="match status" value="1"/>
</dbReference>
<feature type="domain" description="ATPase AAA-type core" evidence="2">
    <location>
        <begin position="26"/>
        <end position="357"/>
    </location>
</feature>
<evidence type="ECO:0000313" key="3">
    <source>
        <dbReference type="EMBL" id="RWZ68410.1"/>
    </source>
</evidence>
<evidence type="ECO:0000259" key="2">
    <source>
        <dbReference type="Pfam" id="PF13304"/>
    </source>
</evidence>
<accession>A0A3S4A2M9</accession>
<evidence type="ECO:0000256" key="1">
    <source>
        <dbReference type="ARBA" id="ARBA00023236"/>
    </source>
</evidence>
<dbReference type="InterPro" id="IPR027417">
    <property type="entry name" value="P-loop_NTPase"/>
</dbReference>
<keyword evidence="1" id="KW-0742">SOS response</keyword>
<gene>
    <name evidence="3" type="ORF">ELQ92_04115</name>
</gene>
<dbReference type="RefSeq" id="WP_128497679.1">
    <property type="nucleotide sequence ID" value="NZ_RZNC01000001.1"/>
</dbReference>
<dbReference type="InterPro" id="IPR014555">
    <property type="entry name" value="RecF-like"/>
</dbReference>
<dbReference type="Pfam" id="PF13304">
    <property type="entry name" value="AAA_21"/>
    <property type="match status" value="1"/>
</dbReference>
<evidence type="ECO:0000313" key="4">
    <source>
        <dbReference type="Proteomes" id="UP000288603"/>
    </source>
</evidence>
<dbReference type="InterPro" id="IPR003959">
    <property type="entry name" value="ATPase_AAA_core"/>
</dbReference>
<sequence length="396" mass="41926">MISTLAVAGYRSVRDLVIALGGLDIVTGPNGSGKSSLYRALRLLASTAGAGVTDGGSTGTGVVGALAREGGLASTLWAGPEGFSRDMLSGDVPVQGGRRSSPVSMRLGFGGDDLGYLVDLGIPRPGITAFVNDPEIKREQIFAGGVARPSAVLVDRSGPAVRVRDAHWRSLERRLDARESILSEFGGDDATPEIDAVRRSIRRWRFYDHLRTDADAPSRRPRVGTATPVLSSSGADLAACLQTIREQGGGDAVDAVVDRAFPGTSVRVEADDGGLFRVRLRQPGMLRPLEAHEFSDGTLRFLLLTAALLSTRPPELLVLNEPETSLHVDLLPALGELIVAAAAETQLVVVTHARALVDAVRTGADATEHRLEKRLGETLVAGQGMLDAPAWVWPTR</sequence>
<dbReference type="OrthoDB" id="104167at2"/>
<name>A0A3S4A2M9_9MICO</name>
<comment type="caution">
    <text evidence="3">The sequence shown here is derived from an EMBL/GenBank/DDBJ whole genome shotgun (WGS) entry which is preliminary data.</text>
</comment>
<dbReference type="GO" id="GO:0016887">
    <property type="term" value="F:ATP hydrolysis activity"/>
    <property type="evidence" value="ECO:0007669"/>
    <property type="project" value="InterPro"/>
</dbReference>
<keyword evidence="1" id="KW-0227">DNA damage</keyword>
<dbReference type="GO" id="GO:0005524">
    <property type="term" value="F:ATP binding"/>
    <property type="evidence" value="ECO:0007669"/>
    <property type="project" value="UniProtKB-KW"/>
</dbReference>
<dbReference type="PANTHER" id="PTHR32182:SF25">
    <property type="entry name" value="SLR1056 PROTEIN"/>
    <property type="match status" value="1"/>
</dbReference>
<keyword evidence="3" id="KW-0067">ATP-binding</keyword>
<keyword evidence="3" id="KW-0547">Nucleotide-binding</keyword>
<dbReference type="GO" id="GO:0000731">
    <property type="term" value="P:DNA synthesis involved in DNA repair"/>
    <property type="evidence" value="ECO:0007669"/>
    <property type="project" value="TreeGrafter"/>
</dbReference>
<dbReference type="EMBL" id="RZNC01000001">
    <property type="protein sequence ID" value="RWZ68410.1"/>
    <property type="molecule type" value="Genomic_DNA"/>
</dbReference>
<keyword evidence="4" id="KW-1185">Reference proteome</keyword>
<organism evidence="3 4">
    <name type="scientific">Labedella populi</name>
    <dbReference type="NCBI Taxonomy" id="2498850"/>
    <lineage>
        <taxon>Bacteria</taxon>
        <taxon>Bacillati</taxon>
        <taxon>Actinomycetota</taxon>
        <taxon>Actinomycetes</taxon>
        <taxon>Micrococcales</taxon>
        <taxon>Microbacteriaceae</taxon>
        <taxon>Labedella</taxon>
    </lineage>
</organism>
<dbReference type="GO" id="GO:0006302">
    <property type="term" value="P:double-strand break repair"/>
    <property type="evidence" value="ECO:0007669"/>
    <property type="project" value="TreeGrafter"/>
</dbReference>
<proteinExistence type="predicted"/>
<protein>
    <submittedName>
        <fullName evidence="3">ATP-binding protein</fullName>
    </submittedName>
</protein>
<reference evidence="3 4" key="1">
    <citation type="submission" date="2018-12" db="EMBL/GenBank/DDBJ databases">
        <authorList>
            <person name="Li F."/>
        </authorList>
    </citation>
    <scope>NUCLEOTIDE SEQUENCE [LARGE SCALE GENOMIC DNA]</scope>
    <source>
        <strain evidence="3 4">8H24J-4-2</strain>
    </source>
</reference>
<dbReference type="SUPFAM" id="SSF52540">
    <property type="entry name" value="P-loop containing nucleoside triphosphate hydrolases"/>
    <property type="match status" value="1"/>
</dbReference>
<dbReference type="PIRSF" id="PIRSF029347">
    <property type="entry name" value="RecF"/>
    <property type="match status" value="1"/>
</dbReference>
<dbReference type="Gene3D" id="3.40.50.300">
    <property type="entry name" value="P-loop containing nucleotide triphosphate hydrolases"/>
    <property type="match status" value="2"/>
</dbReference>